<dbReference type="Proteomes" id="UP000887566">
    <property type="component" value="Unplaced"/>
</dbReference>
<keyword evidence="2" id="KW-1185">Reference proteome</keyword>
<feature type="region of interest" description="Disordered" evidence="1">
    <location>
        <begin position="98"/>
        <end position="118"/>
    </location>
</feature>
<evidence type="ECO:0000256" key="1">
    <source>
        <dbReference type="SAM" id="MobiDB-lite"/>
    </source>
</evidence>
<evidence type="ECO:0000313" key="3">
    <source>
        <dbReference type="WBParaSite" id="PSAMB.scaffold516size48483.g6701.t1"/>
    </source>
</evidence>
<dbReference type="AlphaFoldDB" id="A0A914WUC7"/>
<dbReference type="WBParaSite" id="PSAMB.scaffold516size48483.g6701.t1">
    <property type="protein sequence ID" value="PSAMB.scaffold516size48483.g6701.t1"/>
    <property type="gene ID" value="PSAMB.scaffold516size48483.g6701"/>
</dbReference>
<reference evidence="3" key="1">
    <citation type="submission" date="2022-11" db="UniProtKB">
        <authorList>
            <consortium name="WormBaseParasite"/>
        </authorList>
    </citation>
    <scope>IDENTIFICATION</scope>
</reference>
<accession>A0A914WUC7</accession>
<proteinExistence type="predicted"/>
<feature type="compositionally biased region" description="Acidic residues" evidence="1">
    <location>
        <begin position="13"/>
        <end position="27"/>
    </location>
</feature>
<sequence length="118" mass="13262">MIEWARRCRWAIDDDDDDDDDSDDDENDNKSDKGGVGASNLSDGRVSAHCGHINSINIDFSVYTQARWNARKGNDLGNDKGRNEEKWTIRIRRAALMMGDDQKENRGVEGEDSRTATG</sequence>
<evidence type="ECO:0000313" key="2">
    <source>
        <dbReference type="Proteomes" id="UP000887566"/>
    </source>
</evidence>
<feature type="compositionally biased region" description="Basic and acidic residues" evidence="1">
    <location>
        <begin position="100"/>
        <end position="118"/>
    </location>
</feature>
<feature type="region of interest" description="Disordered" evidence="1">
    <location>
        <begin position="12"/>
        <end position="46"/>
    </location>
</feature>
<name>A0A914WUC7_9BILA</name>
<organism evidence="2 3">
    <name type="scientific">Plectus sambesii</name>
    <dbReference type="NCBI Taxonomy" id="2011161"/>
    <lineage>
        <taxon>Eukaryota</taxon>
        <taxon>Metazoa</taxon>
        <taxon>Ecdysozoa</taxon>
        <taxon>Nematoda</taxon>
        <taxon>Chromadorea</taxon>
        <taxon>Plectida</taxon>
        <taxon>Plectina</taxon>
        <taxon>Plectoidea</taxon>
        <taxon>Plectidae</taxon>
        <taxon>Plectus</taxon>
    </lineage>
</organism>
<protein>
    <submittedName>
        <fullName evidence="3">Uncharacterized protein</fullName>
    </submittedName>
</protein>